<dbReference type="InParanoid" id="I2H7P0"/>
<evidence type="ECO:0000256" key="4">
    <source>
        <dbReference type="ARBA" id="ARBA00023136"/>
    </source>
</evidence>
<dbReference type="GO" id="GO:0006888">
    <property type="term" value="P:endoplasmic reticulum to Golgi vesicle-mediated transport"/>
    <property type="evidence" value="ECO:0007669"/>
    <property type="project" value="EnsemblFungi"/>
</dbReference>
<dbReference type="Gene3D" id="1.10.220.20">
    <property type="match status" value="1"/>
</dbReference>
<feature type="region of interest" description="Disordered" evidence="6">
    <location>
        <begin position="1630"/>
        <end position="1668"/>
    </location>
</feature>
<accession>I2H7P0</accession>
<keyword evidence="2" id="KW-0963">Cytoplasm</keyword>
<dbReference type="PANTHER" id="PTHR10663:SF375">
    <property type="entry name" value="LD29171P"/>
    <property type="match status" value="1"/>
</dbReference>
<dbReference type="GO" id="GO:0030663">
    <property type="term" value="C:COPI-coated vesicle membrane"/>
    <property type="evidence" value="ECO:0007669"/>
    <property type="project" value="UniProtKB-SubCell"/>
</dbReference>
<dbReference type="InterPro" id="IPR032691">
    <property type="entry name" value="Mon2/Sec7/BIG1-like_HUS"/>
</dbReference>
<dbReference type="GO" id="GO:0005085">
    <property type="term" value="F:guanyl-nucleotide exchange factor activity"/>
    <property type="evidence" value="ECO:0007669"/>
    <property type="project" value="EnsemblFungi"/>
</dbReference>
<dbReference type="GO" id="GO:0000045">
    <property type="term" value="P:autophagosome assembly"/>
    <property type="evidence" value="ECO:0007669"/>
    <property type="project" value="EnsemblFungi"/>
</dbReference>
<evidence type="ECO:0000313" key="9">
    <source>
        <dbReference type="Proteomes" id="UP000002866"/>
    </source>
</evidence>
<proteinExistence type="predicted"/>
<dbReference type="Pfam" id="PF16213">
    <property type="entry name" value="DCB"/>
    <property type="match status" value="1"/>
</dbReference>
<keyword evidence="4" id="KW-0472">Membrane</keyword>
<keyword evidence="3" id="KW-0653">Protein transport</keyword>
<feature type="compositionally biased region" description="Basic and acidic residues" evidence="6">
    <location>
        <begin position="285"/>
        <end position="295"/>
    </location>
</feature>
<feature type="compositionally biased region" description="Polar residues" evidence="6">
    <location>
        <begin position="102"/>
        <end position="120"/>
    </location>
</feature>
<dbReference type="FunFam" id="1.10.1000.11:FF:000003">
    <property type="entry name" value="Brefeldin A-inhibited guanine nucleotide-exchange protein 1"/>
    <property type="match status" value="1"/>
</dbReference>
<dbReference type="RefSeq" id="XP_004181911.1">
    <property type="nucleotide sequence ID" value="XM_004181863.1"/>
</dbReference>
<dbReference type="InterPro" id="IPR016024">
    <property type="entry name" value="ARM-type_fold"/>
</dbReference>
<dbReference type="KEGG" id="tbl:TBLA_0H01040"/>
<feature type="region of interest" description="Disordered" evidence="6">
    <location>
        <begin position="45"/>
        <end position="134"/>
    </location>
</feature>
<organism evidence="8 9">
    <name type="scientific">Henningerozyma blattae (strain ATCC 34711 / CBS 6284 / DSM 70876 / NBRC 10599 / NRRL Y-10934 / UCD 77-7)</name>
    <name type="common">Yeast</name>
    <name type="synonym">Tetrapisispora blattae</name>
    <dbReference type="NCBI Taxonomy" id="1071380"/>
    <lineage>
        <taxon>Eukaryota</taxon>
        <taxon>Fungi</taxon>
        <taxon>Dikarya</taxon>
        <taxon>Ascomycota</taxon>
        <taxon>Saccharomycotina</taxon>
        <taxon>Saccharomycetes</taxon>
        <taxon>Saccharomycetales</taxon>
        <taxon>Saccharomycetaceae</taxon>
        <taxon>Henningerozyma</taxon>
    </lineage>
</organism>
<dbReference type="GO" id="GO:0006891">
    <property type="term" value="P:intra-Golgi vesicle-mediated transport"/>
    <property type="evidence" value="ECO:0007669"/>
    <property type="project" value="EnsemblFungi"/>
</dbReference>
<feature type="compositionally biased region" description="Low complexity" evidence="6">
    <location>
        <begin position="881"/>
        <end position="895"/>
    </location>
</feature>
<dbReference type="SUPFAM" id="SSF48425">
    <property type="entry name" value="Sec7 domain"/>
    <property type="match status" value="1"/>
</dbReference>
<dbReference type="Pfam" id="PF20252">
    <property type="entry name" value="BIG2_C"/>
    <property type="match status" value="1"/>
</dbReference>
<feature type="region of interest" description="Disordered" evidence="6">
    <location>
        <begin position="410"/>
        <end position="431"/>
    </location>
</feature>
<dbReference type="GeneID" id="14497851"/>
<name>I2H7P0_HENB6</name>
<dbReference type="GO" id="GO:0140455">
    <property type="term" value="P:cytoplasm protein quality control"/>
    <property type="evidence" value="ECO:0007669"/>
    <property type="project" value="EnsemblFungi"/>
</dbReference>
<feature type="compositionally biased region" description="Basic and acidic residues" evidence="6">
    <location>
        <begin position="1902"/>
        <end position="1926"/>
    </location>
</feature>
<dbReference type="InterPro" id="IPR035999">
    <property type="entry name" value="Sec7_dom_sf"/>
</dbReference>
<dbReference type="Gene3D" id="1.10.1000.11">
    <property type="entry name" value="Arf Nucleotide-binding Site Opener,domain 2"/>
    <property type="match status" value="1"/>
</dbReference>
<dbReference type="InterPro" id="IPR032629">
    <property type="entry name" value="DCB_dom"/>
</dbReference>
<dbReference type="InterPro" id="IPR046455">
    <property type="entry name" value="Sec7/BIG1-like_C"/>
</dbReference>
<dbReference type="EMBL" id="HE806323">
    <property type="protein sequence ID" value="CCH62392.1"/>
    <property type="molecule type" value="Genomic_DNA"/>
</dbReference>
<dbReference type="Proteomes" id="UP000002866">
    <property type="component" value="Chromosome 8"/>
</dbReference>
<gene>
    <name evidence="8" type="primary">TBLA0H01040</name>
    <name evidence="8" type="ORF">TBLA_0H01040</name>
</gene>
<dbReference type="PANTHER" id="PTHR10663">
    <property type="entry name" value="GUANYL-NUCLEOTIDE EXCHANGE FACTOR"/>
    <property type="match status" value="1"/>
</dbReference>
<dbReference type="SMART" id="SM00222">
    <property type="entry name" value="Sec7"/>
    <property type="match status" value="1"/>
</dbReference>
<dbReference type="HOGENOM" id="CLU_000691_1_1_1"/>
<dbReference type="GO" id="GO:0005829">
    <property type="term" value="C:cytosol"/>
    <property type="evidence" value="ECO:0007669"/>
    <property type="project" value="EnsemblFungi"/>
</dbReference>
<dbReference type="InterPro" id="IPR015403">
    <property type="entry name" value="Mon2/Sec7/BIG1-like_HDS"/>
</dbReference>
<feature type="domain" description="SEC7" evidence="7">
    <location>
        <begin position="915"/>
        <end position="1103"/>
    </location>
</feature>
<feature type="compositionally biased region" description="Polar residues" evidence="6">
    <location>
        <begin position="17"/>
        <end position="32"/>
    </location>
</feature>
<dbReference type="PROSITE" id="PS50190">
    <property type="entry name" value="SEC7"/>
    <property type="match status" value="1"/>
</dbReference>
<feature type="region of interest" description="Disordered" evidence="6">
    <location>
        <begin position="873"/>
        <end position="904"/>
    </location>
</feature>
<feature type="compositionally biased region" description="Polar residues" evidence="6">
    <location>
        <begin position="1968"/>
        <end position="1981"/>
    </location>
</feature>
<evidence type="ECO:0000256" key="5">
    <source>
        <dbReference type="ARBA" id="ARBA00060451"/>
    </source>
</evidence>
<dbReference type="InterPro" id="IPR000904">
    <property type="entry name" value="Sec7_dom"/>
</dbReference>
<dbReference type="OrthoDB" id="18431at2759"/>
<feature type="compositionally biased region" description="Basic and acidic residues" evidence="6">
    <location>
        <begin position="45"/>
        <end position="56"/>
    </location>
</feature>
<dbReference type="GO" id="GO:0005802">
    <property type="term" value="C:trans-Golgi network"/>
    <property type="evidence" value="ECO:0007669"/>
    <property type="project" value="EnsemblFungi"/>
</dbReference>
<dbReference type="GO" id="GO:0015031">
    <property type="term" value="P:protein transport"/>
    <property type="evidence" value="ECO:0007669"/>
    <property type="project" value="UniProtKB-KW"/>
</dbReference>
<keyword evidence="9" id="KW-1185">Reference proteome</keyword>
<evidence type="ECO:0000259" key="7">
    <source>
        <dbReference type="PROSITE" id="PS50190"/>
    </source>
</evidence>
<reference evidence="8 9" key="1">
    <citation type="journal article" date="2011" name="Proc. Natl. Acad. Sci. U.S.A.">
        <title>Evolutionary erosion of yeast sex chromosomes by mating-type switching accidents.</title>
        <authorList>
            <person name="Gordon J.L."/>
            <person name="Armisen D."/>
            <person name="Proux-Wera E."/>
            <person name="Oheigeartaigh S.S."/>
            <person name="Byrne K.P."/>
            <person name="Wolfe K.H."/>
        </authorList>
    </citation>
    <scope>NUCLEOTIDE SEQUENCE [LARGE SCALE GENOMIC DNA]</scope>
    <source>
        <strain evidence="9">ATCC 34711 / CBS 6284 / DSM 70876 / NBRC 10599 / NRRL Y-10934 / UCD 77-7</strain>
    </source>
</reference>
<keyword evidence="1" id="KW-0813">Transport</keyword>
<feature type="compositionally biased region" description="Basic and acidic residues" evidence="6">
    <location>
        <begin position="1957"/>
        <end position="1967"/>
    </location>
</feature>
<feature type="compositionally biased region" description="Basic and acidic residues" evidence="6">
    <location>
        <begin position="252"/>
        <end position="277"/>
    </location>
</feature>
<feature type="compositionally biased region" description="Basic and acidic residues" evidence="6">
    <location>
        <begin position="1984"/>
        <end position="1998"/>
    </location>
</feature>
<feature type="region of interest" description="Disordered" evidence="6">
    <location>
        <begin position="243"/>
        <end position="303"/>
    </location>
</feature>
<dbReference type="Pfam" id="PF09324">
    <property type="entry name" value="Sec7-like_HDS"/>
    <property type="match status" value="1"/>
</dbReference>
<feature type="compositionally biased region" description="Polar residues" evidence="6">
    <location>
        <begin position="1639"/>
        <end position="1651"/>
    </location>
</feature>
<feature type="region of interest" description="Disordered" evidence="6">
    <location>
        <begin position="1896"/>
        <end position="1998"/>
    </location>
</feature>
<dbReference type="SUPFAM" id="SSF48371">
    <property type="entry name" value="ARM repeat"/>
    <property type="match status" value="1"/>
</dbReference>
<protein>
    <recommendedName>
        <fullName evidence="7">SEC7 domain-containing protein</fullName>
    </recommendedName>
</protein>
<feature type="region of interest" description="Disordered" evidence="6">
    <location>
        <begin position="1"/>
        <end position="32"/>
    </location>
</feature>
<dbReference type="Pfam" id="PF01369">
    <property type="entry name" value="Sec7"/>
    <property type="match status" value="1"/>
</dbReference>
<evidence type="ECO:0000256" key="1">
    <source>
        <dbReference type="ARBA" id="ARBA00022448"/>
    </source>
</evidence>
<evidence type="ECO:0000256" key="3">
    <source>
        <dbReference type="ARBA" id="ARBA00022927"/>
    </source>
</evidence>
<evidence type="ECO:0000313" key="8">
    <source>
        <dbReference type="EMBL" id="CCH62392.1"/>
    </source>
</evidence>
<evidence type="ECO:0000256" key="6">
    <source>
        <dbReference type="SAM" id="MobiDB-lite"/>
    </source>
</evidence>
<evidence type="ECO:0000256" key="2">
    <source>
        <dbReference type="ARBA" id="ARBA00022490"/>
    </source>
</evidence>
<sequence>MTGMSEINKDDIADLNSAKSNKSIDTNDAEQSINETLETIDITRSDTDLNETRSIEDTEIATNINIRDQTNDENIGSSAIKDSDEPEDETKSEKIIEDAITDPSNQENTEIKIDTNNTSIVPEAPSSPAQSDDELSNRNLEIADNALSNSITAIESTDVELTNTITAVEPEMSQTITNTTAVTDVEQSITDTQDSVIESNTSTTNDIAPTTATIDIQPTISTTETDIEPNVVTIEADAGLYSTTTDATTNDTDNKEPHKIVIEENNKKNKEKSTTDENKDEDNELEKTGKPETNKQAKTKPLKTSKGTDLIKVAKLVQDSLITLLSDRQIKRLPSTSKVLEATIARLDSVIKGESDSHSYLDSISVFESLRLCCRVNSSHIQSQALSCFSKLFSFRALDEKLLVNLPDAMASDDQKPNQRDISTGVTPPPKQTLLDASINAICACFEPENTKPEVDVQIIRALSNCILIEDKSGICHGASLLKVVRTLYNIFIYSNEISTQTIAQATLSQIINSVYDKVTKILNKLNSSNTKSKGNKHDTSEEDYIHYKNKASDVGQPNTITLAGMQKVNSNDDQESDIENMNDNQDSMSHGLTSDELLIKDGFLLFRSMANKASKSIGSEMDIGSHEVRSKLLSLHVVYSILRNYIDIFLSHNLLVPGKTDQSLFESVKQYICLLIARNATSPIAPVFDVTLEILWLLITNCRADLVLEIPVFLTELYLPISELTTSTAHQRKYFLNCVNRICNDPRGLIEFYLNYDCNPNMPNIIELIINYLSKIALVRGLISEEEKEYFEKYSIDPMPAFDMNEAPILSSNGDNNSEIQVDPTEDLSFIQLQYTMKVAALTSLNSCLRSLKSWSHKGLKPLPSLPIDDDSGSVDIKSVESNSSGSKSANKTNQKSVSDSNNSLVMSEDDLNQFENLKQRKTELTNCIRLFNRKPKRAIPQLISLGFIESDSPEVIAKWLLKTDGLDLAKVGEYLGEGDEKNIQIMDAFVNTFNFSQLSIVDGLREFLQSFRLPGEGQKIDRFMLKFAERYVEQNPGIFSKADTAYVLAYSIIMLNTDLHSKQIKSRMTLSEFIENNAGIDNGNDLPKEFLVKVFNEIAKNEIKLLSEQYEALVSDDGALVQESYFTLFGSTNLQKKAYLQVSKEIATKTETVFKELKKGNSVENANVFFTASHVEHAKLIFENIWMSLLATFTSPFKECDDDVRINDLCLEGLRLAIHLATLFDIEDASIAFIAALENFCNLQNPEEIHIKNVKAVVVLLKVALADGNYLKNAWKNVFIAISQLERLQLISKGVDKTTVPDIAHARISNPSNSTELVPSGYGSYFNLFSKRPTPIELAQEKYYNQELKPQIADLIKSSEVVLLMDNIFTKSSELSGGAIVDFIRTLTEVALEEIGSSQNTSTPRIFSLQKMIDVCYFNMDRIRVEWTPIWAVMGETFKSIGTNTNPSVVFFALDSLRQLSMRFLDIEEFNGFEFQNDFLKPFCYIVEKNKNKDVQEWIIECFQNFILIKAHKIKSGWIPILQSLQICTTSTAKSVVEKTYKLIENVVLRQHFGDIIIHDDAFIELLKVFSGIAKNSRYQKFSLQALKTLQNITKVVAKISFDSENYENVIKETDTNSKECETNDNQIKENDENMNDVENSNDGVQVTKNGGEVPEPKSNNVEDTTDKEVTKTFQIPNRTTNRRRQSKSGLFLSDLKPSTKAVLKTKNIQNTLWFPVFSAFFEIIMQAQDLEVRSGALNDMFDDLVAHGIYFSEEFWSRICNELLFKIFDILSPADESKGIDMMNNPSESVWLSTTLIQALRNMTALFKHYFQQLSSSLDGFLNLYVKCIYQDNDTIGKIGKTCFEQLILQNKKELNDEQWGKIGDIFIKLFKLTTAHELFDEDPLGLKKKVKEEDVEQNLEKARSNDQREEKVEEKSEEKIDDQKEDETEQSNQTKSTQTDKEVSNEESNLQEKSAEAKQDKLDGTNSNEENSTQLKQVSKLKDKQPSKSKELEVKIRKSLQLTHRKNSDSVEIANGERTAIKLDEVIKKVNLKNSIIMKCVLHLLLIELINDVFEHKEIFQYMPFKEEHKIMVGLKKSFEFSHEFNNNDKLRQRLVNNRILNKLPNLLRQETSSSLTLIKILFKLYAYHDELKLSKNETENEMEKDINTNGNLNLHINLKKEQLADSLMEISRMILNTYIQLDEQTMIKSVRTWKPVIVTIINGYNKFNEIDFKQHSYEMYNYVLQIMDKDMSNEMNQAVKEFLKTVGNIYM</sequence>
<dbReference type="OMA" id="MMDNLFL"/>
<dbReference type="GO" id="GO:0032012">
    <property type="term" value="P:regulation of ARF protein signal transduction"/>
    <property type="evidence" value="ECO:0007669"/>
    <property type="project" value="InterPro"/>
</dbReference>
<dbReference type="InterPro" id="IPR023394">
    <property type="entry name" value="Sec7_C_sf"/>
</dbReference>
<dbReference type="GO" id="GO:0005770">
    <property type="term" value="C:late endosome"/>
    <property type="evidence" value="ECO:0007669"/>
    <property type="project" value="EnsemblFungi"/>
</dbReference>
<feature type="compositionally biased region" description="Polar residues" evidence="6">
    <location>
        <begin position="60"/>
        <end position="77"/>
    </location>
</feature>
<dbReference type="CDD" id="cd00171">
    <property type="entry name" value="Sec7"/>
    <property type="match status" value="1"/>
</dbReference>
<dbReference type="STRING" id="1071380.I2H7P0"/>
<dbReference type="Pfam" id="PF12783">
    <property type="entry name" value="Sec7-like_HUS"/>
    <property type="match status" value="1"/>
</dbReference>
<comment type="subcellular location">
    <subcellularLocation>
        <location evidence="5">Cytoplasmic vesicle</location>
        <location evidence="5">COPI-coated vesicle membrane</location>
    </subcellularLocation>
</comment>
<dbReference type="FunFam" id="1.10.220.20:FF:000002">
    <property type="entry name" value="Brefeldin A-inhibited guanine nucleotide-exchange protein 1"/>
    <property type="match status" value="1"/>
</dbReference>
<dbReference type="eggNOG" id="KOG0929">
    <property type="taxonomic scope" value="Eukaryota"/>
</dbReference>